<dbReference type="STRING" id="930990.A0A067MFQ0"/>
<dbReference type="HOGENOM" id="CLU_020336_20_1_1"/>
<name>A0A067MFQ0_BOTB1</name>
<dbReference type="InterPro" id="IPR000073">
    <property type="entry name" value="AB_hydrolase_1"/>
</dbReference>
<keyword evidence="3" id="KW-1185">Reference proteome</keyword>
<dbReference type="InterPro" id="IPR029058">
    <property type="entry name" value="AB_hydrolase_fold"/>
</dbReference>
<dbReference type="Gene3D" id="3.40.50.1820">
    <property type="entry name" value="alpha/beta hydrolase"/>
    <property type="match status" value="1"/>
</dbReference>
<feature type="domain" description="AB hydrolase-1" evidence="1">
    <location>
        <begin position="48"/>
        <end position="290"/>
    </location>
</feature>
<dbReference type="PANTHER" id="PTHR43433">
    <property type="entry name" value="HYDROLASE, ALPHA/BETA FOLD FAMILY PROTEIN"/>
    <property type="match status" value="1"/>
</dbReference>
<evidence type="ECO:0000259" key="1">
    <source>
        <dbReference type="Pfam" id="PF00561"/>
    </source>
</evidence>
<dbReference type="EMBL" id="KL198068">
    <property type="protein sequence ID" value="KDQ10386.1"/>
    <property type="molecule type" value="Genomic_DNA"/>
</dbReference>
<evidence type="ECO:0000313" key="3">
    <source>
        <dbReference type="Proteomes" id="UP000027195"/>
    </source>
</evidence>
<proteinExistence type="predicted"/>
<sequence>MAETELPTFFDPRTCVRKGLCPIKKKCWPSTHSHNLYYEQHGSGPEKIIFVMGLNNSCFGWVRQVAHFGDLDKYSVLVFDNRGVGNSDAPWGPYTTSAMAEDAIALLDFMGWTEVRGVHIVGISLGGMISMEIASRIPERIASLTLTVTTAGGSPAPAKGLSGLLRAPFMKDPEEKIALVMTLLYPDAWLDAPSADQPGKTNREVQVAGYRVRVRITRPQPLMGALSQMWAAVTHRVSAARLKKIESGIPKVLIITGDADDLVAPSNSEYLARVMRGAEYIKWEGTGHAINGQWPDRFNAILEQTFREGRDAVNGGTAAA</sequence>
<reference evidence="3" key="1">
    <citation type="journal article" date="2014" name="Proc. Natl. Acad. Sci. U.S.A.">
        <title>Extensive sampling of basidiomycete genomes demonstrates inadequacy of the white-rot/brown-rot paradigm for wood decay fungi.</title>
        <authorList>
            <person name="Riley R."/>
            <person name="Salamov A.A."/>
            <person name="Brown D.W."/>
            <person name="Nagy L.G."/>
            <person name="Floudas D."/>
            <person name="Held B.W."/>
            <person name="Levasseur A."/>
            <person name="Lombard V."/>
            <person name="Morin E."/>
            <person name="Otillar R."/>
            <person name="Lindquist E.A."/>
            <person name="Sun H."/>
            <person name="LaButti K.M."/>
            <person name="Schmutz J."/>
            <person name="Jabbour D."/>
            <person name="Luo H."/>
            <person name="Baker S.E."/>
            <person name="Pisabarro A.G."/>
            <person name="Walton J.D."/>
            <person name="Blanchette R.A."/>
            <person name="Henrissat B."/>
            <person name="Martin F."/>
            <person name="Cullen D."/>
            <person name="Hibbett D.S."/>
            <person name="Grigoriev I.V."/>
        </authorList>
    </citation>
    <scope>NUCLEOTIDE SEQUENCE [LARGE SCALE GENOMIC DNA]</scope>
    <source>
        <strain evidence="3">FD-172 SS1</strain>
    </source>
</reference>
<dbReference type="PRINTS" id="PR00111">
    <property type="entry name" value="ABHYDROLASE"/>
</dbReference>
<dbReference type="InParanoid" id="A0A067MFQ0"/>
<dbReference type="Proteomes" id="UP000027195">
    <property type="component" value="Unassembled WGS sequence"/>
</dbReference>
<dbReference type="AlphaFoldDB" id="A0A067MFQ0"/>
<organism evidence="2 3">
    <name type="scientific">Botryobasidium botryosum (strain FD-172 SS1)</name>
    <dbReference type="NCBI Taxonomy" id="930990"/>
    <lineage>
        <taxon>Eukaryota</taxon>
        <taxon>Fungi</taxon>
        <taxon>Dikarya</taxon>
        <taxon>Basidiomycota</taxon>
        <taxon>Agaricomycotina</taxon>
        <taxon>Agaricomycetes</taxon>
        <taxon>Cantharellales</taxon>
        <taxon>Botryobasidiaceae</taxon>
        <taxon>Botryobasidium</taxon>
    </lineage>
</organism>
<evidence type="ECO:0000313" key="2">
    <source>
        <dbReference type="EMBL" id="KDQ10386.1"/>
    </source>
</evidence>
<dbReference type="OrthoDB" id="19657at2759"/>
<gene>
    <name evidence="2" type="ORF">BOTBODRAFT_36284</name>
</gene>
<dbReference type="SUPFAM" id="SSF53474">
    <property type="entry name" value="alpha/beta-Hydrolases"/>
    <property type="match status" value="1"/>
</dbReference>
<accession>A0A067MFQ0</accession>
<dbReference type="InterPro" id="IPR050471">
    <property type="entry name" value="AB_hydrolase"/>
</dbReference>
<protein>
    <recommendedName>
        <fullName evidence="1">AB hydrolase-1 domain-containing protein</fullName>
    </recommendedName>
</protein>
<dbReference type="Pfam" id="PF00561">
    <property type="entry name" value="Abhydrolase_1"/>
    <property type="match status" value="1"/>
</dbReference>
<dbReference type="PANTHER" id="PTHR43433:SF5">
    <property type="entry name" value="AB HYDROLASE-1 DOMAIN-CONTAINING PROTEIN"/>
    <property type="match status" value="1"/>
</dbReference>